<dbReference type="AlphaFoldDB" id="A0A6G1JKS6"/>
<name>A0A6G1JKS6_9PLEO</name>
<keyword evidence="3" id="KW-1185">Reference proteome</keyword>
<evidence type="ECO:0000256" key="1">
    <source>
        <dbReference type="SAM" id="MobiDB-lite"/>
    </source>
</evidence>
<gene>
    <name evidence="2" type="ORF">K458DRAFT_412469</name>
</gene>
<feature type="region of interest" description="Disordered" evidence="1">
    <location>
        <begin position="1"/>
        <end position="74"/>
    </location>
</feature>
<dbReference type="EMBL" id="MU005570">
    <property type="protein sequence ID" value="KAF2691154.1"/>
    <property type="molecule type" value="Genomic_DNA"/>
</dbReference>
<feature type="region of interest" description="Disordered" evidence="1">
    <location>
        <begin position="118"/>
        <end position="162"/>
    </location>
</feature>
<feature type="region of interest" description="Disordered" evidence="1">
    <location>
        <begin position="203"/>
        <end position="279"/>
    </location>
</feature>
<feature type="compositionally biased region" description="Basic residues" evidence="1">
    <location>
        <begin position="148"/>
        <end position="160"/>
    </location>
</feature>
<reference evidence="2" key="1">
    <citation type="journal article" date="2020" name="Stud. Mycol.">
        <title>101 Dothideomycetes genomes: a test case for predicting lifestyles and emergence of pathogens.</title>
        <authorList>
            <person name="Haridas S."/>
            <person name="Albert R."/>
            <person name="Binder M."/>
            <person name="Bloem J."/>
            <person name="Labutti K."/>
            <person name="Salamov A."/>
            <person name="Andreopoulos B."/>
            <person name="Baker S."/>
            <person name="Barry K."/>
            <person name="Bills G."/>
            <person name="Bluhm B."/>
            <person name="Cannon C."/>
            <person name="Castanera R."/>
            <person name="Culley D."/>
            <person name="Daum C."/>
            <person name="Ezra D."/>
            <person name="Gonzalez J."/>
            <person name="Henrissat B."/>
            <person name="Kuo A."/>
            <person name="Liang C."/>
            <person name="Lipzen A."/>
            <person name="Lutzoni F."/>
            <person name="Magnuson J."/>
            <person name="Mondo S."/>
            <person name="Nolan M."/>
            <person name="Ohm R."/>
            <person name="Pangilinan J."/>
            <person name="Park H.-J."/>
            <person name="Ramirez L."/>
            <person name="Alfaro M."/>
            <person name="Sun H."/>
            <person name="Tritt A."/>
            <person name="Yoshinaga Y."/>
            <person name="Zwiers L.-H."/>
            <person name="Turgeon B."/>
            <person name="Goodwin S."/>
            <person name="Spatafora J."/>
            <person name="Crous P."/>
            <person name="Grigoriev I."/>
        </authorList>
    </citation>
    <scope>NUCLEOTIDE SEQUENCE</scope>
    <source>
        <strain evidence="2">CBS 122367</strain>
    </source>
</reference>
<evidence type="ECO:0000313" key="2">
    <source>
        <dbReference type="EMBL" id="KAF2691154.1"/>
    </source>
</evidence>
<accession>A0A6G1JKS6</accession>
<feature type="compositionally biased region" description="Acidic residues" evidence="1">
    <location>
        <begin position="62"/>
        <end position="74"/>
    </location>
</feature>
<sequence length="279" mass="30036">MDPFRNFALHNSKVQALLHEQHSQRPQHQDSTTSGSEMPPPPAYHMVVDPTAPIPNLHNPYDADDEEKDDDDTPEINVNAMTQIRGHGNIISIAQMDSVRIANLIVALLHGQVSPLVPPPPAAATSEPHAPAPPQPEASRTHADAPPRHRSRRGPQHHIPKVNVTVNCGATVIGDRNIVGPGLGDIARHMQIAQRNQMAARMAAQQQAQQAQQQQSQMGANRSPGMQTSGLGFSVGGHPPHIATPPMSRSSSFGSQGSSSGLKRKVEESIEENDAKRTC</sequence>
<dbReference type="Proteomes" id="UP000799291">
    <property type="component" value="Unassembled WGS sequence"/>
</dbReference>
<feature type="compositionally biased region" description="Basic and acidic residues" evidence="1">
    <location>
        <begin position="264"/>
        <end position="279"/>
    </location>
</feature>
<dbReference type="OrthoDB" id="3942467at2759"/>
<protein>
    <submittedName>
        <fullName evidence="2">Uncharacterized protein</fullName>
    </submittedName>
</protein>
<organism evidence="2 3">
    <name type="scientific">Lentithecium fluviatile CBS 122367</name>
    <dbReference type="NCBI Taxonomy" id="1168545"/>
    <lineage>
        <taxon>Eukaryota</taxon>
        <taxon>Fungi</taxon>
        <taxon>Dikarya</taxon>
        <taxon>Ascomycota</taxon>
        <taxon>Pezizomycotina</taxon>
        <taxon>Dothideomycetes</taxon>
        <taxon>Pleosporomycetidae</taxon>
        <taxon>Pleosporales</taxon>
        <taxon>Massarineae</taxon>
        <taxon>Lentitheciaceae</taxon>
        <taxon>Lentithecium</taxon>
    </lineage>
</organism>
<feature type="compositionally biased region" description="Polar residues" evidence="1">
    <location>
        <begin position="24"/>
        <end position="36"/>
    </location>
</feature>
<feature type="compositionally biased region" description="Low complexity" evidence="1">
    <location>
        <begin position="248"/>
        <end position="261"/>
    </location>
</feature>
<proteinExistence type="predicted"/>
<evidence type="ECO:0000313" key="3">
    <source>
        <dbReference type="Proteomes" id="UP000799291"/>
    </source>
</evidence>
<feature type="compositionally biased region" description="Low complexity" evidence="1">
    <location>
        <begin position="203"/>
        <end position="220"/>
    </location>
</feature>